<dbReference type="Gene3D" id="3.20.20.70">
    <property type="entry name" value="Aldolase class I"/>
    <property type="match status" value="1"/>
</dbReference>
<accession>A0AAE0KZ14</accession>
<evidence type="ECO:0000313" key="2">
    <source>
        <dbReference type="EMBL" id="KAK3265685.1"/>
    </source>
</evidence>
<dbReference type="AlphaFoldDB" id="A0AAE0KZ14"/>
<dbReference type="Proteomes" id="UP001190700">
    <property type="component" value="Unassembled WGS sequence"/>
</dbReference>
<dbReference type="InterPro" id="IPR013785">
    <property type="entry name" value="Aldolase_TIM"/>
</dbReference>
<feature type="domain" description="Pyruvate carboxyltransferase" evidence="1">
    <location>
        <begin position="91"/>
        <end position="289"/>
    </location>
</feature>
<comment type="caution">
    <text evidence="2">The sequence shown here is derived from an EMBL/GenBank/DDBJ whole genome shotgun (WGS) entry which is preliminary data.</text>
</comment>
<evidence type="ECO:0000259" key="1">
    <source>
        <dbReference type="Pfam" id="PF00682"/>
    </source>
</evidence>
<dbReference type="EMBL" id="LGRX02013750">
    <property type="protein sequence ID" value="KAK3265685.1"/>
    <property type="molecule type" value="Genomic_DNA"/>
</dbReference>
<reference evidence="2 3" key="1">
    <citation type="journal article" date="2015" name="Genome Biol. Evol.">
        <title>Comparative Genomics of a Bacterivorous Green Alga Reveals Evolutionary Causalities and Consequences of Phago-Mixotrophic Mode of Nutrition.</title>
        <authorList>
            <person name="Burns J.A."/>
            <person name="Paasch A."/>
            <person name="Narechania A."/>
            <person name="Kim E."/>
        </authorList>
    </citation>
    <scope>NUCLEOTIDE SEQUENCE [LARGE SCALE GENOMIC DNA]</scope>
    <source>
        <strain evidence="2 3">PLY_AMNH</strain>
    </source>
</reference>
<evidence type="ECO:0000313" key="3">
    <source>
        <dbReference type="Proteomes" id="UP001190700"/>
    </source>
</evidence>
<dbReference type="Pfam" id="PF00682">
    <property type="entry name" value="HMGL-like"/>
    <property type="match status" value="1"/>
</dbReference>
<dbReference type="GO" id="GO:0003824">
    <property type="term" value="F:catalytic activity"/>
    <property type="evidence" value="ECO:0007669"/>
    <property type="project" value="InterPro"/>
</dbReference>
<dbReference type="SUPFAM" id="SSF51569">
    <property type="entry name" value="Aldolase"/>
    <property type="match status" value="1"/>
</dbReference>
<protein>
    <recommendedName>
        <fullName evidence="1">Pyruvate carboxyltransferase domain-containing protein</fullName>
    </recommendedName>
</protein>
<dbReference type="InterPro" id="IPR000891">
    <property type="entry name" value="PYR_CT"/>
</dbReference>
<proteinExistence type="predicted"/>
<gene>
    <name evidence="2" type="ORF">CYMTET_25652</name>
</gene>
<keyword evidence="3" id="KW-1185">Reference proteome</keyword>
<organism evidence="2 3">
    <name type="scientific">Cymbomonas tetramitiformis</name>
    <dbReference type="NCBI Taxonomy" id="36881"/>
    <lineage>
        <taxon>Eukaryota</taxon>
        <taxon>Viridiplantae</taxon>
        <taxon>Chlorophyta</taxon>
        <taxon>Pyramimonadophyceae</taxon>
        <taxon>Pyramimonadales</taxon>
        <taxon>Pyramimonadaceae</taxon>
        <taxon>Cymbomonas</taxon>
    </lineage>
</organism>
<sequence length="293" mass="32102">MATIVKRGGLFQRCNQTLSRLFSSDPTKFYDSQSGRWMNVPGAAGIRVHERSPVSWSRETVPLAQRLRALEKIVAAKPYSVELWGEAIEDLTATAWSTADGVRLAVRTDKPDNLRALCAAGVSEVAVEVTCEANIRERLQVARQLVTTASSLGMDVRAYILNAFDGEAEDENLQFAYAQEALISFADSGANVIVLSDTLNKAHEESIRELVEEAFYIDVPGETMLERLGLSASLEHCETAVRLGVQHFDASLRTKGDYGVPNTVELVKMLAAQGKECRIDRKALSALSNIKLG</sequence>
<name>A0AAE0KZ14_9CHLO</name>